<dbReference type="EMBL" id="AGQR02000110">
    <property type="protein sequence ID" value="PIM05336.1"/>
    <property type="molecule type" value="Genomic_DNA"/>
</dbReference>
<proteinExistence type="predicted"/>
<protein>
    <submittedName>
        <fullName evidence="2">Uncharacterized protein</fullName>
    </submittedName>
</protein>
<evidence type="ECO:0000313" key="3">
    <source>
        <dbReference type="Proteomes" id="UP000236343"/>
    </source>
</evidence>
<accession>A0A2G8YDI8</accession>
<feature type="compositionally biased region" description="Basic residues" evidence="1">
    <location>
        <begin position="65"/>
        <end position="78"/>
    </location>
</feature>
<organism evidence="2 3">
    <name type="scientific">Toxoplasma gondii COUG</name>
    <dbReference type="NCBI Taxonomy" id="1074873"/>
    <lineage>
        <taxon>Eukaryota</taxon>
        <taxon>Sar</taxon>
        <taxon>Alveolata</taxon>
        <taxon>Apicomplexa</taxon>
        <taxon>Conoidasida</taxon>
        <taxon>Coccidia</taxon>
        <taxon>Eucoccidiorida</taxon>
        <taxon>Eimeriorina</taxon>
        <taxon>Sarcocystidae</taxon>
        <taxon>Toxoplasma</taxon>
    </lineage>
</organism>
<reference evidence="2 3" key="1">
    <citation type="journal article" date="2016" name="Nat. Commun.">
        <title>Local admixture of amplified and diversified secreted pathogenesis determinants shapes mosaic Toxoplasma gondii genomes.</title>
        <authorList>
            <person name="Lorenzi H."/>
            <person name="Khan A."/>
            <person name="Behnke M.S."/>
            <person name="Namasivayam S."/>
            <person name="Swapna L.S."/>
            <person name="Hadjithomas M."/>
            <person name="Karamycheva S."/>
            <person name="Pinney D."/>
            <person name="Brunk B.P."/>
            <person name="Ajioka J.W."/>
            <person name="Ajzenberg D."/>
            <person name="Boothroyd J.C."/>
            <person name="Boyle J.P."/>
            <person name="Darde M.L."/>
            <person name="Diaz-Miranda M.A."/>
            <person name="Dubey J.P."/>
            <person name="Fritz H.M."/>
            <person name="Gennari S.M."/>
            <person name="Gregory B.D."/>
            <person name="Kim K."/>
            <person name="Saeij J.P."/>
            <person name="Su C."/>
            <person name="White M.W."/>
            <person name="Zhu X.Q."/>
            <person name="Howe D.K."/>
            <person name="Rosenthal B.M."/>
            <person name="Grigg M.E."/>
            <person name="Parkinson J."/>
            <person name="Liu L."/>
            <person name="Kissinger J.C."/>
            <person name="Roos D.S."/>
            <person name="Sibley L.D."/>
        </authorList>
    </citation>
    <scope>NUCLEOTIDE SEQUENCE [LARGE SCALE GENOMIC DNA]</scope>
    <source>
        <strain evidence="2 3">COUG</strain>
    </source>
</reference>
<evidence type="ECO:0000256" key="1">
    <source>
        <dbReference type="SAM" id="MobiDB-lite"/>
    </source>
</evidence>
<dbReference type="Proteomes" id="UP000236343">
    <property type="component" value="Unassembled WGS sequence"/>
</dbReference>
<name>A0A2G8YDI8_TOXGO</name>
<dbReference type="AlphaFoldDB" id="A0A2G8YDI8"/>
<dbReference type="VEuPathDB" id="ToxoDB:TGCOUG_261075"/>
<gene>
    <name evidence="2" type="ORF">TGCOUG_261075</name>
</gene>
<feature type="region of interest" description="Disordered" evidence="1">
    <location>
        <begin position="50"/>
        <end position="84"/>
    </location>
</feature>
<evidence type="ECO:0000313" key="2">
    <source>
        <dbReference type="EMBL" id="PIM05336.1"/>
    </source>
</evidence>
<sequence>MALNESGTVFAASTDSWRASRAFVRFRTVSRSFIDRLVLPLGARSERGGFAHPLSHRTFPPPSRQLRKTRSLPRRRRPPAAPQSSASVSLFRSMLFFHCSAAWTAVGQFSLRLFRAFLVAKSRLLERGCFPAHGLCSRLIRRGVCGVSVPGFLVSFCVRCSGDQCLRPIFRLKSQSFISRLFVPSKPPGELLTFSTTREPQGKRSCTHRVATG</sequence>
<comment type="caution">
    <text evidence="2">The sequence shown here is derived from an EMBL/GenBank/DDBJ whole genome shotgun (WGS) entry which is preliminary data.</text>
</comment>